<feature type="transmembrane region" description="Helical" evidence="1">
    <location>
        <begin position="56"/>
        <end position="75"/>
    </location>
</feature>
<evidence type="ECO:0000259" key="2">
    <source>
        <dbReference type="Pfam" id="PF25810"/>
    </source>
</evidence>
<dbReference type="EMBL" id="BPLR01002870">
    <property type="protein sequence ID" value="GIX78837.1"/>
    <property type="molecule type" value="Genomic_DNA"/>
</dbReference>
<evidence type="ECO:0000313" key="4">
    <source>
        <dbReference type="Proteomes" id="UP001054945"/>
    </source>
</evidence>
<organism evidence="3 4">
    <name type="scientific">Caerostris extrusa</name>
    <name type="common">Bark spider</name>
    <name type="synonym">Caerostris bankana</name>
    <dbReference type="NCBI Taxonomy" id="172846"/>
    <lineage>
        <taxon>Eukaryota</taxon>
        <taxon>Metazoa</taxon>
        <taxon>Ecdysozoa</taxon>
        <taxon>Arthropoda</taxon>
        <taxon>Chelicerata</taxon>
        <taxon>Arachnida</taxon>
        <taxon>Araneae</taxon>
        <taxon>Araneomorphae</taxon>
        <taxon>Entelegynae</taxon>
        <taxon>Araneoidea</taxon>
        <taxon>Araneidae</taxon>
        <taxon>Caerostris</taxon>
    </lineage>
</organism>
<dbReference type="Proteomes" id="UP001054945">
    <property type="component" value="Unassembled WGS sequence"/>
</dbReference>
<dbReference type="Pfam" id="PF25810">
    <property type="entry name" value="TMEM218_N"/>
    <property type="match status" value="1"/>
</dbReference>
<feature type="domain" description="Transmembrane protein 218 N-terminal" evidence="2">
    <location>
        <begin position="1"/>
        <end position="39"/>
    </location>
</feature>
<protein>
    <recommendedName>
        <fullName evidence="2">Transmembrane protein 218 N-terminal domain-containing protein</fullName>
    </recommendedName>
</protein>
<keyword evidence="1" id="KW-1133">Transmembrane helix</keyword>
<gene>
    <name evidence="3" type="ORF">CEXT_47081</name>
</gene>
<evidence type="ECO:0000313" key="3">
    <source>
        <dbReference type="EMBL" id="GIX78837.1"/>
    </source>
</evidence>
<sequence>MSYRVLGVGVGVFILIVLWICAICLAFAFSKAKRPTSFLGFGCIFLSPFLDNYTTVHTSSFLVSIIFMVIEHWAVSKPAKPLKSY</sequence>
<reference evidence="3 4" key="1">
    <citation type="submission" date="2021-06" db="EMBL/GenBank/DDBJ databases">
        <title>Caerostris extrusa draft genome.</title>
        <authorList>
            <person name="Kono N."/>
            <person name="Arakawa K."/>
        </authorList>
    </citation>
    <scope>NUCLEOTIDE SEQUENCE [LARGE SCALE GENOMIC DNA]</scope>
</reference>
<dbReference type="AlphaFoldDB" id="A0AAV4N5J4"/>
<accession>A0AAV4N5J4</accession>
<evidence type="ECO:0000256" key="1">
    <source>
        <dbReference type="SAM" id="Phobius"/>
    </source>
</evidence>
<comment type="caution">
    <text evidence="3">The sequence shown here is derived from an EMBL/GenBank/DDBJ whole genome shotgun (WGS) entry which is preliminary data.</text>
</comment>
<feature type="transmembrane region" description="Helical" evidence="1">
    <location>
        <begin position="6"/>
        <end position="28"/>
    </location>
</feature>
<dbReference type="InterPro" id="IPR057973">
    <property type="entry name" value="TMEM218_N"/>
</dbReference>
<proteinExistence type="predicted"/>
<keyword evidence="4" id="KW-1185">Reference proteome</keyword>
<keyword evidence="1" id="KW-0472">Membrane</keyword>
<name>A0AAV4N5J4_CAEEX</name>
<keyword evidence="1" id="KW-0812">Transmembrane</keyword>